<evidence type="ECO:0000256" key="3">
    <source>
        <dbReference type="ARBA" id="ARBA00022679"/>
    </source>
</evidence>
<evidence type="ECO:0000256" key="1">
    <source>
        <dbReference type="ARBA" id="ARBA00004606"/>
    </source>
</evidence>
<dbReference type="AlphaFoldDB" id="A0A0C2CDG3"/>
<evidence type="ECO:0000256" key="2">
    <source>
        <dbReference type="ARBA" id="ARBA00022676"/>
    </source>
</evidence>
<feature type="non-terminal residue" evidence="6">
    <location>
        <position position="1"/>
    </location>
</feature>
<accession>A0A0C2CDG3</accession>
<name>A0A0C2CDG3_9BILA</name>
<keyword evidence="7" id="KW-1185">Reference proteome</keyword>
<evidence type="ECO:0000256" key="5">
    <source>
        <dbReference type="ARBA" id="ARBA00023180"/>
    </source>
</evidence>
<dbReference type="Pfam" id="PF02485">
    <property type="entry name" value="Branch"/>
    <property type="match status" value="1"/>
</dbReference>
<keyword evidence="2" id="KW-0328">Glycosyltransferase</keyword>
<feature type="non-terminal residue" evidence="6">
    <location>
        <position position="137"/>
    </location>
</feature>
<proteinExistence type="predicted"/>
<keyword evidence="4" id="KW-0472">Membrane</keyword>
<dbReference type="InterPro" id="IPR003406">
    <property type="entry name" value="Glyco_trans_14"/>
</dbReference>
<comment type="subcellular location">
    <subcellularLocation>
        <location evidence="1">Membrane</location>
        <topology evidence="1">Single-pass type II membrane protein</topology>
    </subcellularLocation>
</comment>
<dbReference type="GO" id="GO:0016020">
    <property type="term" value="C:membrane"/>
    <property type="evidence" value="ECO:0007669"/>
    <property type="project" value="UniProtKB-SubCell"/>
</dbReference>
<protein>
    <submittedName>
        <fullName evidence="6">Uncharacterized protein</fullName>
    </submittedName>
</protein>
<dbReference type="PANTHER" id="PTHR46671:SF7">
    <property type="entry name" value="CORE-2_I-BRANCHING ENZYME"/>
    <property type="match status" value="1"/>
</dbReference>
<dbReference type="PANTHER" id="PTHR46671">
    <property type="entry name" value="PROTEIN CBG11221"/>
    <property type="match status" value="1"/>
</dbReference>
<dbReference type="GO" id="GO:0016757">
    <property type="term" value="F:glycosyltransferase activity"/>
    <property type="evidence" value="ECO:0007669"/>
    <property type="project" value="UniProtKB-KW"/>
</dbReference>
<organism evidence="6 7">
    <name type="scientific">Ancylostoma duodenale</name>
    <dbReference type="NCBI Taxonomy" id="51022"/>
    <lineage>
        <taxon>Eukaryota</taxon>
        <taxon>Metazoa</taxon>
        <taxon>Ecdysozoa</taxon>
        <taxon>Nematoda</taxon>
        <taxon>Chromadorea</taxon>
        <taxon>Rhabditida</taxon>
        <taxon>Rhabditina</taxon>
        <taxon>Rhabditomorpha</taxon>
        <taxon>Strongyloidea</taxon>
        <taxon>Ancylostomatidae</taxon>
        <taxon>Ancylostomatinae</taxon>
        <taxon>Ancylostoma</taxon>
    </lineage>
</organism>
<dbReference type="EMBL" id="KN764778">
    <property type="protein sequence ID" value="KIH47887.1"/>
    <property type="molecule type" value="Genomic_DNA"/>
</dbReference>
<evidence type="ECO:0000313" key="6">
    <source>
        <dbReference type="EMBL" id="KIH47887.1"/>
    </source>
</evidence>
<evidence type="ECO:0000256" key="4">
    <source>
        <dbReference type="ARBA" id="ARBA00023136"/>
    </source>
</evidence>
<sequence>VHYEFGVRTDKSHTEDVCRDFIEDQKQHMFSAIESSKEYVEKIAKNRTKLIPRDIDMSCEGLRRRILPPKKLRPLKPFSVAFARVVYESYEFIEDELRSSYHPQNFFCYSVDSKASDEFNSRIEALQKCFPNVFVTE</sequence>
<keyword evidence="3" id="KW-0808">Transferase</keyword>
<gene>
    <name evidence="6" type="ORF">ANCDUO_22048</name>
</gene>
<reference evidence="6 7" key="1">
    <citation type="submission" date="2013-12" db="EMBL/GenBank/DDBJ databases">
        <title>Draft genome of the parsitic nematode Ancylostoma duodenale.</title>
        <authorList>
            <person name="Mitreva M."/>
        </authorList>
    </citation>
    <scope>NUCLEOTIDE SEQUENCE [LARGE SCALE GENOMIC DNA]</scope>
    <source>
        <strain evidence="6 7">Zhejiang</strain>
    </source>
</reference>
<dbReference type="Proteomes" id="UP000054047">
    <property type="component" value="Unassembled WGS sequence"/>
</dbReference>
<dbReference type="OrthoDB" id="2019572at2759"/>
<evidence type="ECO:0000313" key="7">
    <source>
        <dbReference type="Proteomes" id="UP000054047"/>
    </source>
</evidence>
<keyword evidence="5" id="KW-0325">Glycoprotein</keyword>